<gene>
    <name evidence="1" type="ORF">GALL_236000</name>
</gene>
<name>A0A1J5RQT9_9ZZZZ</name>
<reference evidence="1" key="1">
    <citation type="submission" date="2016-10" db="EMBL/GenBank/DDBJ databases">
        <title>Sequence of Gallionella enrichment culture.</title>
        <authorList>
            <person name="Poehlein A."/>
            <person name="Muehling M."/>
            <person name="Daniel R."/>
        </authorList>
    </citation>
    <scope>NUCLEOTIDE SEQUENCE</scope>
</reference>
<sequence>MNYSHSFKNFLLLILMGVASLIIPSTGYCDVSQLAASLFEKKQESYKQNSARINLESSLLVKRLEGLRPSVIDANVHIVESFSDSGGFEERGDSARLGIDGGVIQIDGFAPDSKDISDFLAAIENDHIGKVELDLFKPEMLNGKSTYRFGIRVMVGAISSDTQTTAERFIPVTPEIYVFDTSQFKSYTGPNVSKLGAERLGLDDDSFNRRRIGSVQLSKNINVFVDELQLPNNIEYELVDVTSGEPIQKVYTGQFGASALRFTGAGTVYVTDKRACRSEATRKFVLQGRKLVEIQQPLLYVGIDSRVVGNVKIFLDTDGKTQIATLQSGTVVTVIGRASRNGSDTLLIKTPLGLTGWLIEGADHSGGNLMMDACG</sequence>
<dbReference type="AlphaFoldDB" id="A0A1J5RQT9"/>
<proteinExistence type="predicted"/>
<comment type="caution">
    <text evidence="1">The sequence shown here is derived from an EMBL/GenBank/DDBJ whole genome shotgun (WGS) entry which is preliminary data.</text>
</comment>
<organism evidence="1">
    <name type="scientific">mine drainage metagenome</name>
    <dbReference type="NCBI Taxonomy" id="410659"/>
    <lineage>
        <taxon>unclassified sequences</taxon>
        <taxon>metagenomes</taxon>
        <taxon>ecological metagenomes</taxon>
    </lineage>
</organism>
<protein>
    <submittedName>
        <fullName evidence="1">Uncharacterized protein</fullName>
    </submittedName>
</protein>
<dbReference type="EMBL" id="MLJW01000186">
    <property type="protein sequence ID" value="OIQ94452.1"/>
    <property type="molecule type" value="Genomic_DNA"/>
</dbReference>
<accession>A0A1J5RQT9</accession>
<evidence type="ECO:0000313" key="1">
    <source>
        <dbReference type="EMBL" id="OIQ94452.1"/>
    </source>
</evidence>